<dbReference type="InterPro" id="IPR003594">
    <property type="entry name" value="HATPase_dom"/>
</dbReference>
<dbReference type="CDD" id="cd16936">
    <property type="entry name" value="HATPase_RsbW-like"/>
    <property type="match status" value="1"/>
</dbReference>
<proteinExistence type="predicted"/>
<dbReference type="Pfam" id="PF01590">
    <property type="entry name" value="GAF"/>
    <property type="match status" value="1"/>
</dbReference>
<dbReference type="PANTHER" id="PTHR43102">
    <property type="entry name" value="SLR1143 PROTEIN"/>
    <property type="match status" value="1"/>
</dbReference>
<feature type="domain" description="GAF" evidence="1">
    <location>
        <begin position="32"/>
        <end position="178"/>
    </location>
</feature>
<gene>
    <name evidence="2" type="ORF">ACFFK0_14800</name>
</gene>
<dbReference type="RefSeq" id="WP_377471035.1">
    <property type="nucleotide sequence ID" value="NZ_JBHLWN010000060.1"/>
</dbReference>
<evidence type="ECO:0000259" key="1">
    <source>
        <dbReference type="SMART" id="SM00065"/>
    </source>
</evidence>
<organism evidence="2 3">
    <name type="scientific">Paenibacillus chartarius</name>
    <dbReference type="NCBI Taxonomy" id="747481"/>
    <lineage>
        <taxon>Bacteria</taxon>
        <taxon>Bacillati</taxon>
        <taxon>Bacillota</taxon>
        <taxon>Bacilli</taxon>
        <taxon>Bacillales</taxon>
        <taxon>Paenibacillaceae</taxon>
        <taxon>Paenibacillus</taxon>
    </lineage>
</organism>
<dbReference type="InterPro" id="IPR029016">
    <property type="entry name" value="GAF-like_dom_sf"/>
</dbReference>
<dbReference type="Gene3D" id="3.30.450.40">
    <property type="match status" value="1"/>
</dbReference>
<dbReference type="Pfam" id="PF13581">
    <property type="entry name" value="HATPase_c_2"/>
    <property type="match status" value="1"/>
</dbReference>
<comment type="caution">
    <text evidence="2">The sequence shown here is derived from an EMBL/GenBank/DDBJ whole genome shotgun (WGS) entry which is preliminary data.</text>
</comment>
<name>A0ABV6DM38_9BACL</name>
<dbReference type="InterPro" id="IPR036890">
    <property type="entry name" value="HATPase_C_sf"/>
</dbReference>
<evidence type="ECO:0000313" key="2">
    <source>
        <dbReference type="EMBL" id="MFC0213711.1"/>
    </source>
</evidence>
<protein>
    <submittedName>
        <fullName evidence="2">GAF domain-containing protein</fullName>
    </submittedName>
</protein>
<dbReference type="SMART" id="SM00065">
    <property type="entry name" value="GAF"/>
    <property type="match status" value="1"/>
</dbReference>
<reference evidence="2 3" key="1">
    <citation type="submission" date="2024-09" db="EMBL/GenBank/DDBJ databases">
        <authorList>
            <person name="Sun Q."/>
            <person name="Mori K."/>
        </authorList>
    </citation>
    <scope>NUCLEOTIDE SEQUENCE [LARGE SCALE GENOMIC DNA]</scope>
    <source>
        <strain evidence="2 3">CCM 7759</strain>
    </source>
</reference>
<dbReference type="Proteomes" id="UP001589776">
    <property type="component" value="Unassembled WGS sequence"/>
</dbReference>
<evidence type="ECO:0000313" key="3">
    <source>
        <dbReference type="Proteomes" id="UP001589776"/>
    </source>
</evidence>
<dbReference type="SUPFAM" id="SSF55781">
    <property type="entry name" value="GAF domain-like"/>
    <property type="match status" value="1"/>
</dbReference>
<dbReference type="InterPro" id="IPR003018">
    <property type="entry name" value="GAF"/>
</dbReference>
<dbReference type="Gene3D" id="3.30.565.10">
    <property type="entry name" value="Histidine kinase-like ATPase, C-terminal domain"/>
    <property type="match status" value="1"/>
</dbReference>
<dbReference type="PANTHER" id="PTHR43102:SF2">
    <property type="entry name" value="GAF DOMAIN-CONTAINING PROTEIN"/>
    <property type="match status" value="1"/>
</dbReference>
<sequence length="308" mass="34998">MEQLAWGVVVSSREEEKERLQELYRLALVDTEAEEAFDRITRTVGRVFEMPICLISLVTEDRQWFKSACGLPEVLMQTRETPRSWSFCQHVVASKQMLVVHNAAEHEKYRTLPSVKEMGIGFYAGAPIVTAKGHILGTLCVIDVKPREFDKAGEKMLRDFSKWVAAEIELRDRGLHTPMSRSLSIAGEDDIERAMDITEKLSGEIGWTRTETLLLKLAVEEACTNAYQHGRPGTFQLYWNVGHNDLDIVIYQAGQAFQLRESNEPNVSGRGRGTLLMQEIMDTVVLYDNGDSTELHMRKKMTMPMRSA</sequence>
<keyword evidence="3" id="KW-1185">Reference proteome</keyword>
<dbReference type="SUPFAM" id="SSF55874">
    <property type="entry name" value="ATPase domain of HSP90 chaperone/DNA topoisomerase II/histidine kinase"/>
    <property type="match status" value="1"/>
</dbReference>
<accession>A0ABV6DM38</accession>
<dbReference type="EMBL" id="JBHLWN010000060">
    <property type="protein sequence ID" value="MFC0213711.1"/>
    <property type="molecule type" value="Genomic_DNA"/>
</dbReference>